<evidence type="ECO:0000313" key="1">
    <source>
        <dbReference type="EMBL" id="HEN15508.1"/>
    </source>
</evidence>
<comment type="caution">
    <text evidence="1">The sequence shown here is derived from an EMBL/GenBank/DDBJ whole genome shotgun (WGS) entry which is preliminary data.</text>
</comment>
<name>A0A7C2NUZ7_9PLAN</name>
<sequence>MRWPSVVLFAWIACGAVMTAEAQGLVLRLPADGTWVRYEGTFTQTEVRPNSALGKLEIPAWREQVTLKSVGATMAEFRGEMVPCRWLEIKVERGRESEGKIDVGLTGMELYKVLVPEPAVMEDPVIEPGVPVGYLPIIKGARQIGQGELKPLAEPALKLYPLALLFAYCRDLRVEEQNVDPMIGLGAVSARKMVGTTTIERTTSRTQLDAQIWVSSDVPFGVAAWTAKITRSIKDAQQSREDFRAITEVVVDLKARESGTDAQSEVPFE</sequence>
<proteinExistence type="predicted"/>
<accession>A0A7C2NUZ7</accession>
<protein>
    <submittedName>
        <fullName evidence="1">Uncharacterized protein</fullName>
    </submittedName>
</protein>
<gene>
    <name evidence="1" type="ORF">ENQ76_08585</name>
</gene>
<dbReference type="AlphaFoldDB" id="A0A7C2NUZ7"/>
<reference evidence="1" key="1">
    <citation type="journal article" date="2020" name="mSystems">
        <title>Genome- and Community-Level Interaction Insights into Carbon Utilization and Element Cycling Functions of Hydrothermarchaeota in Hydrothermal Sediment.</title>
        <authorList>
            <person name="Zhou Z."/>
            <person name="Liu Y."/>
            <person name="Xu W."/>
            <person name="Pan J."/>
            <person name="Luo Z.H."/>
            <person name="Li M."/>
        </authorList>
    </citation>
    <scope>NUCLEOTIDE SEQUENCE [LARGE SCALE GENOMIC DNA]</scope>
    <source>
        <strain evidence="1">SpSt-339</strain>
    </source>
</reference>
<organism evidence="1">
    <name type="scientific">Schlesneria paludicola</name>
    <dbReference type="NCBI Taxonomy" id="360056"/>
    <lineage>
        <taxon>Bacteria</taxon>
        <taxon>Pseudomonadati</taxon>
        <taxon>Planctomycetota</taxon>
        <taxon>Planctomycetia</taxon>
        <taxon>Planctomycetales</taxon>
        <taxon>Planctomycetaceae</taxon>
        <taxon>Schlesneria</taxon>
    </lineage>
</organism>
<dbReference type="EMBL" id="DSOK01000245">
    <property type="protein sequence ID" value="HEN15508.1"/>
    <property type="molecule type" value="Genomic_DNA"/>
</dbReference>